<gene>
    <name evidence="11" type="ORF">NEIELOOT_00157</name>
</gene>
<comment type="subcellular location">
    <subcellularLocation>
        <location evidence="2">Cell membrane</location>
        <topology evidence="2">Multi-pass membrane protein</topology>
    </subcellularLocation>
</comment>
<dbReference type="Pfam" id="PF07690">
    <property type="entry name" value="MFS_1"/>
    <property type="match status" value="1"/>
</dbReference>
<feature type="transmembrane region" description="Helical" evidence="9">
    <location>
        <begin position="88"/>
        <end position="105"/>
    </location>
</feature>
<comment type="caution">
    <text evidence="11">The sequence shown here is derived from an EMBL/GenBank/DDBJ whole genome shotgun (WGS) entry which is preliminary data.</text>
</comment>
<dbReference type="PANTHER" id="PTHR23517">
    <property type="entry name" value="RESISTANCE PROTEIN MDTM, PUTATIVE-RELATED-RELATED"/>
    <property type="match status" value="1"/>
</dbReference>
<feature type="transmembrane region" description="Helical" evidence="9">
    <location>
        <begin position="145"/>
        <end position="166"/>
    </location>
</feature>
<evidence type="ECO:0000256" key="9">
    <source>
        <dbReference type="SAM" id="Phobius"/>
    </source>
</evidence>
<keyword evidence="8 9" id="KW-0472">Membrane</keyword>
<dbReference type="AlphaFoldDB" id="D4DM92"/>
<dbReference type="PROSITE" id="PS50850">
    <property type="entry name" value="MFS"/>
    <property type="match status" value="1"/>
</dbReference>
<feature type="transmembrane region" description="Helical" evidence="9">
    <location>
        <begin position="227"/>
        <end position="248"/>
    </location>
</feature>
<dbReference type="PRINTS" id="PR01035">
    <property type="entry name" value="TCRTETA"/>
</dbReference>
<feature type="transmembrane region" description="Helical" evidence="9">
    <location>
        <begin position="57"/>
        <end position="76"/>
    </location>
</feature>
<evidence type="ECO:0000313" key="11">
    <source>
        <dbReference type="EMBL" id="EFE51008.1"/>
    </source>
</evidence>
<feature type="transmembrane region" description="Helical" evidence="9">
    <location>
        <begin position="260"/>
        <end position="278"/>
    </location>
</feature>
<dbReference type="CDD" id="cd17472">
    <property type="entry name" value="MFS_YajR_like"/>
    <property type="match status" value="1"/>
</dbReference>
<dbReference type="InterPro" id="IPR050171">
    <property type="entry name" value="MFS_Transporters"/>
</dbReference>
<dbReference type="InterPro" id="IPR020846">
    <property type="entry name" value="MFS_dom"/>
</dbReference>
<comment type="function">
    <text evidence="1">Resistance to tetracycline by an active tetracycline efflux. This is an energy-dependent process that decreases the accumulation of the antibiotic in whole cells. This protein functions as a metal-tetracycline/H(+) antiporter.</text>
</comment>
<evidence type="ECO:0000256" key="8">
    <source>
        <dbReference type="ARBA" id="ARBA00023136"/>
    </source>
</evidence>
<feature type="transmembrane region" description="Helical" evidence="9">
    <location>
        <begin position="111"/>
        <end position="133"/>
    </location>
</feature>
<evidence type="ECO:0000256" key="5">
    <source>
        <dbReference type="ARBA" id="ARBA00022475"/>
    </source>
</evidence>
<evidence type="ECO:0000256" key="3">
    <source>
        <dbReference type="ARBA" id="ARBA00007520"/>
    </source>
</evidence>
<dbReference type="InterPro" id="IPR001958">
    <property type="entry name" value="Tet-R_TetA/multi-R_MdtG-like"/>
</dbReference>
<evidence type="ECO:0000256" key="4">
    <source>
        <dbReference type="ARBA" id="ARBA00022448"/>
    </source>
</evidence>
<dbReference type="Gene3D" id="1.20.1250.20">
    <property type="entry name" value="MFS general substrate transporter like domains"/>
    <property type="match status" value="1"/>
</dbReference>
<name>D4DM92_NEIEG</name>
<feature type="transmembrane region" description="Helical" evidence="9">
    <location>
        <begin position="172"/>
        <end position="193"/>
    </location>
</feature>
<evidence type="ECO:0000313" key="12">
    <source>
        <dbReference type="Proteomes" id="UP000005536"/>
    </source>
</evidence>
<keyword evidence="6 9" id="KW-0812">Transmembrane</keyword>
<protein>
    <submittedName>
        <fullName evidence="11">Transporter, major facilitator family protein</fullName>
    </submittedName>
</protein>
<evidence type="ECO:0000256" key="7">
    <source>
        <dbReference type="ARBA" id="ARBA00022989"/>
    </source>
</evidence>
<dbReference type="InterPro" id="IPR011701">
    <property type="entry name" value="MFS"/>
</dbReference>
<evidence type="ECO:0000259" key="10">
    <source>
        <dbReference type="PROSITE" id="PS50850"/>
    </source>
</evidence>
<dbReference type="PROSITE" id="PS00216">
    <property type="entry name" value="SUGAR_TRANSPORT_1"/>
    <property type="match status" value="1"/>
</dbReference>
<keyword evidence="5" id="KW-1003">Cell membrane</keyword>
<proteinExistence type="inferred from homology"/>
<feature type="transmembrane region" description="Helical" evidence="9">
    <location>
        <begin position="348"/>
        <end position="370"/>
    </location>
</feature>
<sequence length="463" mass="49304">MVKMARSNQTQMTPEEWRASTSLSGVYALRMLGMFLVLPVLALYADGLPGADNNKTLVGLAVGMYGLTQALMQLPLGIASDRFGRKKTIYFGLLLFAAGSFLAASADSLEILVIGRALQGAGAVSAAVTALLADLTREEVRTRSMAMIGLSIGITFSASLILSPMLTSVIGVKGLFIMTGLLTLSSMAVVAFWTPDPAVSKLHEDAQAQPSRFGEVFADRRLMSLNFGIFALHCGMMALFTTLPFIMVGLGLDKTVHWKIYFPATLLGLILMIPAIIVGETRNRLKQVFISGIVLILAALAGLMLSLHSLWLIAACLIVYFIGFNILEASQPSMVSKIAPADLKGTAMGVYNTLQSVGLLCGGLIGGTLYQNYGMYAVLAFTLVLTAAWLVSAILSPAPKPVKNIAFKIGTSWHGRQEALHFALGKVAGVEHISFSSDGETVYIKALQKGFDEAAAKNIISGV</sequence>
<feature type="transmembrane region" description="Helical" evidence="9">
    <location>
        <begin position="21"/>
        <end position="45"/>
    </location>
</feature>
<organism evidence="11 12">
    <name type="scientific">Neisseria elongata subsp. glycolytica ATCC 29315</name>
    <dbReference type="NCBI Taxonomy" id="546263"/>
    <lineage>
        <taxon>Bacteria</taxon>
        <taxon>Pseudomonadati</taxon>
        <taxon>Pseudomonadota</taxon>
        <taxon>Betaproteobacteria</taxon>
        <taxon>Neisseriales</taxon>
        <taxon>Neisseriaceae</taxon>
        <taxon>Neisseria</taxon>
    </lineage>
</organism>
<dbReference type="PANTHER" id="PTHR23517:SF2">
    <property type="entry name" value="MULTIDRUG RESISTANCE PROTEIN MDTH"/>
    <property type="match status" value="1"/>
</dbReference>
<keyword evidence="4" id="KW-0813">Transport</keyword>
<dbReference type="GO" id="GO:0022857">
    <property type="term" value="F:transmembrane transporter activity"/>
    <property type="evidence" value="ECO:0007669"/>
    <property type="project" value="InterPro"/>
</dbReference>
<feature type="transmembrane region" description="Helical" evidence="9">
    <location>
        <begin position="310"/>
        <end position="327"/>
    </location>
</feature>
<accession>D4DM92</accession>
<comment type="similarity">
    <text evidence="3">Belongs to the major facilitator superfamily. TCR/Tet family.</text>
</comment>
<feature type="transmembrane region" description="Helical" evidence="9">
    <location>
        <begin position="285"/>
        <end position="304"/>
    </location>
</feature>
<dbReference type="InterPro" id="IPR005829">
    <property type="entry name" value="Sugar_transporter_CS"/>
</dbReference>
<evidence type="ECO:0000256" key="2">
    <source>
        <dbReference type="ARBA" id="ARBA00004651"/>
    </source>
</evidence>
<evidence type="ECO:0000256" key="1">
    <source>
        <dbReference type="ARBA" id="ARBA00003279"/>
    </source>
</evidence>
<dbReference type="InterPro" id="IPR036259">
    <property type="entry name" value="MFS_trans_sf"/>
</dbReference>
<evidence type="ECO:0000256" key="6">
    <source>
        <dbReference type="ARBA" id="ARBA00022692"/>
    </source>
</evidence>
<reference evidence="11 12" key="1">
    <citation type="submission" date="2010-02" db="EMBL/GenBank/DDBJ databases">
        <authorList>
            <person name="Weinstock G."/>
            <person name="Sodergren E."/>
            <person name="Clifton S."/>
            <person name="Fulton L."/>
            <person name="Fulton B."/>
            <person name="Courtney L."/>
            <person name="Fronick C."/>
            <person name="Harrison M."/>
            <person name="Strong C."/>
            <person name="Farmer C."/>
            <person name="Delahaunty K."/>
            <person name="Markovic C."/>
            <person name="Hall O."/>
            <person name="Minx P."/>
            <person name="Tomlinson C."/>
            <person name="Mitreva M."/>
            <person name="Nelson J."/>
            <person name="Hou S."/>
            <person name="Wollam A."/>
            <person name="Pepin K.H."/>
            <person name="Johnson M."/>
            <person name="Bhonagiri V."/>
            <person name="Zhang X."/>
            <person name="Suruliraj S."/>
            <person name="Warren W."/>
            <person name="Chinwalla A."/>
            <person name="Mardis E.R."/>
            <person name="Wilson R.K."/>
        </authorList>
    </citation>
    <scope>NUCLEOTIDE SEQUENCE [LARGE SCALE GENOMIC DNA]</scope>
    <source>
        <strain evidence="11 12">ATCC 29315</strain>
    </source>
</reference>
<keyword evidence="7 9" id="KW-1133">Transmembrane helix</keyword>
<dbReference type="SUPFAM" id="SSF103473">
    <property type="entry name" value="MFS general substrate transporter"/>
    <property type="match status" value="1"/>
</dbReference>
<dbReference type="EMBL" id="ADBF01000004">
    <property type="protein sequence ID" value="EFE51008.1"/>
    <property type="molecule type" value="Genomic_DNA"/>
</dbReference>
<dbReference type="GO" id="GO:0005886">
    <property type="term" value="C:plasma membrane"/>
    <property type="evidence" value="ECO:0007669"/>
    <property type="project" value="UniProtKB-SubCell"/>
</dbReference>
<dbReference type="Proteomes" id="UP000005536">
    <property type="component" value="Unassembled WGS sequence"/>
</dbReference>
<feature type="transmembrane region" description="Helical" evidence="9">
    <location>
        <begin position="376"/>
        <end position="395"/>
    </location>
</feature>
<feature type="domain" description="Major facilitator superfamily (MFS) profile" evidence="10">
    <location>
        <begin position="19"/>
        <end position="400"/>
    </location>
</feature>
<dbReference type="STRING" id="546263.NELON_10325"/>